<protein>
    <submittedName>
        <fullName evidence="2">Glycosyl transferase family 2</fullName>
    </submittedName>
</protein>
<dbReference type="AlphaFoldDB" id="A0A517P758"/>
<keyword evidence="3" id="KW-1185">Reference proteome</keyword>
<feature type="domain" description="Glycosyltransferase 2-like" evidence="1">
    <location>
        <begin position="5"/>
        <end position="152"/>
    </location>
</feature>
<dbReference type="Pfam" id="PF00535">
    <property type="entry name" value="Glycos_transf_2"/>
    <property type="match status" value="1"/>
</dbReference>
<dbReference type="InterPro" id="IPR001173">
    <property type="entry name" value="Glyco_trans_2-like"/>
</dbReference>
<gene>
    <name evidence="2" type="ORF">CA12_13010</name>
</gene>
<reference evidence="2 3" key="1">
    <citation type="submission" date="2019-02" db="EMBL/GenBank/DDBJ databases">
        <title>Deep-cultivation of Planctomycetes and their phenomic and genomic characterization uncovers novel biology.</title>
        <authorList>
            <person name="Wiegand S."/>
            <person name="Jogler M."/>
            <person name="Boedeker C."/>
            <person name="Pinto D."/>
            <person name="Vollmers J."/>
            <person name="Rivas-Marin E."/>
            <person name="Kohn T."/>
            <person name="Peeters S.H."/>
            <person name="Heuer A."/>
            <person name="Rast P."/>
            <person name="Oberbeckmann S."/>
            <person name="Bunk B."/>
            <person name="Jeske O."/>
            <person name="Meyerdierks A."/>
            <person name="Storesund J.E."/>
            <person name="Kallscheuer N."/>
            <person name="Luecker S."/>
            <person name="Lage O.M."/>
            <person name="Pohl T."/>
            <person name="Merkel B.J."/>
            <person name="Hornburger P."/>
            <person name="Mueller R.-W."/>
            <person name="Bruemmer F."/>
            <person name="Labrenz M."/>
            <person name="Spormann A.M."/>
            <person name="Op den Camp H."/>
            <person name="Overmann J."/>
            <person name="Amann R."/>
            <person name="Jetten M.S.M."/>
            <person name="Mascher T."/>
            <person name="Medema M.H."/>
            <person name="Devos D.P."/>
            <person name="Kaster A.-K."/>
            <person name="Ovreas L."/>
            <person name="Rohde M."/>
            <person name="Galperin M.Y."/>
            <person name="Jogler C."/>
        </authorList>
    </citation>
    <scope>NUCLEOTIDE SEQUENCE [LARGE SCALE GENOMIC DNA]</scope>
    <source>
        <strain evidence="2 3">CA12</strain>
    </source>
</reference>
<dbReference type="OrthoDB" id="2592041at2"/>
<dbReference type="PANTHER" id="PTHR22916">
    <property type="entry name" value="GLYCOSYLTRANSFERASE"/>
    <property type="match status" value="1"/>
</dbReference>
<dbReference type="Gene3D" id="3.90.550.10">
    <property type="entry name" value="Spore Coat Polysaccharide Biosynthesis Protein SpsA, Chain A"/>
    <property type="match status" value="1"/>
</dbReference>
<dbReference type="RefSeq" id="WP_145358037.1">
    <property type="nucleotide sequence ID" value="NZ_CP036265.1"/>
</dbReference>
<dbReference type="Proteomes" id="UP000318741">
    <property type="component" value="Chromosome"/>
</dbReference>
<evidence type="ECO:0000259" key="1">
    <source>
        <dbReference type="Pfam" id="PF00535"/>
    </source>
</evidence>
<dbReference type="EMBL" id="CP036265">
    <property type="protein sequence ID" value="QDT15219.1"/>
    <property type="molecule type" value="Genomic_DNA"/>
</dbReference>
<keyword evidence="2" id="KW-0808">Transferase</keyword>
<dbReference type="InterPro" id="IPR029044">
    <property type="entry name" value="Nucleotide-diphossugar_trans"/>
</dbReference>
<name>A0A517P758_9PLAN</name>
<proteinExistence type="predicted"/>
<sequence length="285" mass="31622">MPVVTVCIPHWQVEVYAKPCLRSLRKFAPSADPSVELEVIVVDNGSKDGSLDYLRSLSWITLIERPEETSDNWPTNVFTAWDLAARQGRGEYLLTMHCDVFARRDGWLDPHLRTINQPVAEGAPPIVASGAWKLELSSPLYQSWKRVTGTAFGRVKSALGRPGRNYTGREYPRDYCALYRRDALVEHGLSFVPEGNLGGGLAVTQRIWAAGLDTATFPVAEMARSVVHVTHGTAAVTPDKPLRHARKQRQVERAVQKLFRAKWVRELSEDASLDGPPADAVRAAA</sequence>
<dbReference type="GO" id="GO:0016758">
    <property type="term" value="F:hexosyltransferase activity"/>
    <property type="evidence" value="ECO:0007669"/>
    <property type="project" value="UniProtKB-ARBA"/>
</dbReference>
<evidence type="ECO:0000313" key="3">
    <source>
        <dbReference type="Proteomes" id="UP000318741"/>
    </source>
</evidence>
<dbReference type="KEGG" id="acaf:CA12_13010"/>
<accession>A0A517P758</accession>
<evidence type="ECO:0000313" key="2">
    <source>
        <dbReference type="EMBL" id="QDT15219.1"/>
    </source>
</evidence>
<organism evidence="2 3">
    <name type="scientific">Alienimonas californiensis</name>
    <dbReference type="NCBI Taxonomy" id="2527989"/>
    <lineage>
        <taxon>Bacteria</taxon>
        <taxon>Pseudomonadati</taxon>
        <taxon>Planctomycetota</taxon>
        <taxon>Planctomycetia</taxon>
        <taxon>Planctomycetales</taxon>
        <taxon>Planctomycetaceae</taxon>
        <taxon>Alienimonas</taxon>
    </lineage>
</organism>
<dbReference type="SUPFAM" id="SSF53448">
    <property type="entry name" value="Nucleotide-diphospho-sugar transferases"/>
    <property type="match status" value="1"/>
</dbReference>